<dbReference type="CDD" id="cd09212">
    <property type="entry name" value="PUB"/>
    <property type="match status" value="1"/>
</dbReference>
<dbReference type="SUPFAM" id="SSF143503">
    <property type="entry name" value="PUG domain-like"/>
    <property type="match status" value="1"/>
</dbReference>
<name>A0A8K1FKC0_PYTOL</name>
<evidence type="ECO:0000256" key="1">
    <source>
        <dbReference type="SAM" id="Coils"/>
    </source>
</evidence>
<feature type="coiled-coil region" evidence="1">
    <location>
        <begin position="4"/>
        <end position="31"/>
    </location>
</feature>
<keyword evidence="5" id="KW-1185">Reference proteome</keyword>
<protein>
    <recommendedName>
        <fullName evidence="3">PUB domain-containing protein</fullName>
    </recommendedName>
</protein>
<dbReference type="EMBL" id="SPLM01000073">
    <property type="protein sequence ID" value="TMW62672.1"/>
    <property type="molecule type" value="Genomic_DNA"/>
</dbReference>
<dbReference type="InterPro" id="IPR036339">
    <property type="entry name" value="PUB-like_dom_sf"/>
</dbReference>
<evidence type="ECO:0000259" key="3">
    <source>
        <dbReference type="Pfam" id="PF09409"/>
    </source>
</evidence>
<dbReference type="Pfam" id="PF09409">
    <property type="entry name" value="PUB"/>
    <property type="match status" value="1"/>
</dbReference>
<dbReference type="SMART" id="SM00580">
    <property type="entry name" value="PUG"/>
    <property type="match status" value="1"/>
</dbReference>
<reference evidence="4" key="1">
    <citation type="submission" date="2019-03" db="EMBL/GenBank/DDBJ databases">
        <title>Long read genome sequence of the mycoparasitic Pythium oligandrum ATCC 38472 isolated from sugarbeet rhizosphere.</title>
        <authorList>
            <person name="Gaulin E."/>
        </authorList>
    </citation>
    <scope>NUCLEOTIDE SEQUENCE</scope>
    <source>
        <strain evidence="4">ATCC 38472_TT</strain>
    </source>
</reference>
<dbReference type="InterPro" id="IPR018997">
    <property type="entry name" value="PUB_domain"/>
</dbReference>
<evidence type="ECO:0000313" key="5">
    <source>
        <dbReference type="Proteomes" id="UP000794436"/>
    </source>
</evidence>
<proteinExistence type="predicted"/>
<comment type="caution">
    <text evidence="4">The sequence shown here is derived from an EMBL/GenBank/DDBJ whole genome shotgun (WGS) entry which is preliminary data.</text>
</comment>
<feature type="region of interest" description="Disordered" evidence="2">
    <location>
        <begin position="119"/>
        <end position="162"/>
    </location>
</feature>
<sequence>MAELRAALTALETLEAHYEALQQHVDALSNTTSSLERIETLQTTLAALEHAVEGEVDVTMEKFRARSTMVDPVTNEPRFGPKTLAKVLDMLLRYDALKENVGSGEVLRTARKSIEAFHKEQQAHAQRLEQQQRQAEQAERKRQQEQAERQQREDEARREAARRAQELEQARIAELARLAQQKRIEREQQRLAEEARARDEQERLNQQNASVQVGVEGLQDAISTLETNLGDPKTFRSVLQKLHVLIGNVCAAPEKTEYRHIPKDNAHFHQDIGQYQGGHECLLTMGFKELEPEPTKRVFIMEEPDLSEDLDRWSAWFDGLKDMKELLEQRLL</sequence>
<dbReference type="Proteomes" id="UP000794436">
    <property type="component" value="Unassembled WGS sequence"/>
</dbReference>
<dbReference type="PANTHER" id="PTHR46713">
    <property type="entry name" value="F13M7.16 PROTEIN"/>
    <property type="match status" value="1"/>
</dbReference>
<evidence type="ECO:0000256" key="2">
    <source>
        <dbReference type="SAM" id="MobiDB-lite"/>
    </source>
</evidence>
<dbReference type="PANTHER" id="PTHR46713:SF1">
    <property type="entry name" value="F13M7.16 PROTEIN"/>
    <property type="match status" value="1"/>
</dbReference>
<keyword evidence="1" id="KW-0175">Coiled coil</keyword>
<accession>A0A8K1FKC0</accession>
<organism evidence="4 5">
    <name type="scientific">Pythium oligandrum</name>
    <name type="common">Mycoparasitic fungus</name>
    <dbReference type="NCBI Taxonomy" id="41045"/>
    <lineage>
        <taxon>Eukaryota</taxon>
        <taxon>Sar</taxon>
        <taxon>Stramenopiles</taxon>
        <taxon>Oomycota</taxon>
        <taxon>Peronosporomycetes</taxon>
        <taxon>Pythiales</taxon>
        <taxon>Pythiaceae</taxon>
        <taxon>Pythium</taxon>
    </lineage>
</organism>
<feature type="domain" description="PUB" evidence="3">
    <location>
        <begin position="234"/>
        <end position="306"/>
    </location>
</feature>
<dbReference type="AlphaFoldDB" id="A0A8K1FKC0"/>
<dbReference type="Gene3D" id="1.20.58.2190">
    <property type="match status" value="1"/>
</dbReference>
<gene>
    <name evidence="4" type="ORF">Poli38472_005290</name>
</gene>
<evidence type="ECO:0000313" key="4">
    <source>
        <dbReference type="EMBL" id="TMW62672.1"/>
    </source>
</evidence>
<feature type="compositionally biased region" description="Low complexity" evidence="2">
    <location>
        <begin position="123"/>
        <end position="135"/>
    </location>
</feature>
<dbReference type="OrthoDB" id="336240at2759"/>
<feature type="compositionally biased region" description="Basic and acidic residues" evidence="2">
    <location>
        <begin position="136"/>
        <end position="162"/>
    </location>
</feature>